<evidence type="ECO:0000313" key="2">
    <source>
        <dbReference type="EMBL" id="CEL05825.1"/>
    </source>
</evidence>
<dbReference type="STRING" id="454130.A0A0U5G1T7"/>
<gene>
    <name evidence="2" type="ORF">ASPCAL06938</name>
</gene>
<dbReference type="OMA" id="DWESAGH"/>
<dbReference type="InterPro" id="IPR051678">
    <property type="entry name" value="AGP_Transferase"/>
</dbReference>
<evidence type="ECO:0000313" key="3">
    <source>
        <dbReference type="Proteomes" id="UP000054771"/>
    </source>
</evidence>
<evidence type="ECO:0000259" key="1">
    <source>
        <dbReference type="Pfam" id="PF01636"/>
    </source>
</evidence>
<dbReference type="EMBL" id="CDMC01000005">
    <property type="protein sequence ID" value="CEL05825.1"/>
    <property type="molecule type" value="Genomic_DNA"/>
</dbReference>
<dbReference type="InterPro" id="IPR002575">
    <property type="entry name" value="Aminoglycoside_PTrfase"/>
</dbReference>
<name>A0A0U5G1T7_ASPCI</name>
<dbReference type="AlphaFoldDB" id="A0A0U5G1T7"/>
<dbReference type="Pfam" id="PF01636">
    <property type="entry name" value="APH"/>
    <property type="match status" value="1"/>
</dbReference>
<dbReference type="Proteomes" id="UP000054771">
    <property type="component" value="Unassembled WGS sequence"/>
</dbReference>
<proteinExistence type="predicted"/>
<reference evidence="3" key="1">
    <citation type="journal article" date="2016" name="Genome Announc.">
        <title>Draft genome sequences of fungus Aspergillus calidoustus.</title>
        <authorList>
            <person name="Horn F."/>
            <person name="Linde J."/>
            <person name="Mattern D.J."/>
            <person name="Walther G."/>
            <person name="Guthke R."/>
            <person name="Scherlach K."/>
            <person name="Martin K."/>
            <person name="Brakhage A.A."/>
            <person name="Petzke L."/>
            <person name="Valiante V."/>
        </authorList>
    </citation>
    <scope>NUCLEOTIDE SEQUENCE [LARGE SCALE GENOMIC DNA]</scope>
    <source>
        <strain evidence="3">SF006504</strain>
    </source>
</reference>
<dbReference type="OrthoDB" id="8300194at2759"/>
<dbReference type="PANTHER" id="PTHR21310:SF55">
    <property type="entry name" value="AMINOGLYCOSIDE PHOSPHOTRANSFERASE DOMAIN-CONTAINING PROTEIN"/>
    <property type="match status" value="1"/>
</dbReference>
<accession>A0A0U5G1T7</accession>
<dbReference type="Gene3D" id="3.90.1200.10">
    <property type="match status" value="1"/>
</dbReference>
<dbReference type="InterPro" id="IPR011009">
    <property type="entry name" value="Kinase-like_dom_sf"/>
</dbReference>
<keyword evidence="3" id="KW-1185">Reference proteome</keyword>
<protein>
    <recommendedName>
        <fullName evidence="1">Aminoglycoside phosphotransferase domain-containing protein</fullName>
    </recommendedName>
</protein>
<dbReference type="PANTHER" id="PTHR21310">
    <property type="entry name" value="AMINOGLYCOSIDE PHOSPHOTRANSFERASE-RELATED-RELATED"/>
    <property type="match status" value="1"/>
</dbReference>
<dbReference type="SUPFAM" id="SSF56112">
    <property type="entry name" value="Protein kinase-like (PK-like)"/>
    <property type="match status" value="1"/>
</dbReference>
<organism evidence="2 3">
    <name type="scientific">Aspergillus calidoustus</name>
    <dbReference type="NCBI Taxonomy" id="454130"/>
    <lineage>
        <taxon>Eukaryota</taxon>
        <taxon>Fungi</taxon>
        <taxon>Dikarya</taxon>
        <taxon>Ascomycota</taxon>
        <taxon>Pezizomycotina</taxon>
        <taxon>Eurotiomycetes</taxon>
        <taxon>Eurotiomycetidae</taxon>
        <taxon>Eurotiales</taxon>
        <taxon>Aspergillaceae</taxon>
        <taxon>Aspergillus</taxon>
        <taxon>Aspergillus subgen. Nidulantes</taxon>
    </lineage>
</organism>
<sequence>MMSVDGGPLYSGWLFLNGSETPHGPMKSDKEMEESLVSSLKHIPKIASSRFSRRLPMCAPYTLTHGDLNIGNIVVKDGELAGILVWEYAGYFPVWWEYVATKIGFDEDDAEWKALLSEHLHPFDQAAGLDFYSLSKTCNLDERGQTLLNLLINENK</sequence>
<feature type="domain" description="Aminoglycoside phosphotransferase" evidence="1">
    <location>
        <begin position="49"/>
        <end position="121"/>
    </location>
</feature>